<proteinExistence type="predicted"/>
<name>A0A917NIE7_9BACL</name>
<keyword evidence="2" id="KW-1185">Reference proteome</keyword>
<evidence type="ECO:0000313" key="1">
    <source>
        <dbReference type="EMBL" id="GGJ00240.1"/>
    </source>
</evidence>
<dbReference type="Proteomes" id="UP000637695">
    <property type="component" value="Unassembled WGS sequence"/>
</dbReference>
<protein>
    <submittedName>
        <fullName evidence="1">Uncharacterized protein</fullName>
    </submittedName>
</protein>
<evidence type="ECO:0000313" key="2">
    <source>
        <dbReference type="Proteomes" id="UP000637695"/>
    </source>
</evidence>
<comment type="caution">
    <text evidence="1">The sequence shown here is derived from an EMBL/GenBank/DDBJ whole genome shotgun (WGS) entry which is preliminary data.</text>
</comment>
<dbReference type="EMBL" id="BMOY01000007">
    <property type="protein sequence ID" value="GGJ00240.1"/>
    <property type="molecule type" value="Genomic_DNA"/>
</dbReference>
<reference evidence="1" key="1">
    <citation type="journal article" date="2014" name="Int. J. Syst. Evol. Microbiol.">
        <title>Complete genome sequence of Corynebacterium casei LMG S-19264T (=DSM 44701T), isolated from a smear-ripened cheese.</title>
        <authorList>
            <consortium name="US DOE Joint Genome Institute (JGI-PGF)"/>
            <person name="Walter F."/>
            <person name="Albersmeier A."/>
            <person name="Kalinowski J."/>
            <person name="Ruckert C."/>
        </authorList>
    </citation>
    <scope>NUCLEOTIDE SEQUENCE</scope>
    <source>
        <strain evidence="1">JCM 18487</strain>
    </source>
</reference>
<dbReference type="AlphaFoldDB" id="A0A917NIE7"/>
<gene>
    <name evidence="1" type="ORF">GCM10010885_06830</name>
</gene>
<accession>A0A917NIE7</accession>
<reference evidence="1" key="2">
    <citation type="submission" date="2020-09" db="EMBL/GenBank/DDBJ databases">
        <authorList>
            <person name="Sun Q."/>
            <person name="Ohkuma M."/>
        </authorList>
    </citation>
    <scope>NUCLEOTIDE SEQUENCE</scope>
    <source>
        <strain evidence="1">JCM 18487</strain>
    </source>
</reference>
<organism evidence="1 2">
    <name type="scientific">Alicyclobacillus cellulosilyticus</name>
    <dbReference type="NCBI Taxonomy" id="1003997"/>
    <lineage>
        <taxon>Bacteria</taxon>
        <taxon>Bacillati</taxon>
        <taxon>Bacillota</taxon>
        <taxon>Bacilli</taxon>
        <taxon>Bacillales</taxon>
        <taxon>Alicyclobacillaceae</taxon>
        <taxon>Alicyclobacillus</taxon>
    </lineage>
</organism>
<sequence>MQIELTPEQYRKLLMLIFLGEWILNGSAANEDGREAVQDVADYIYSLAHQFGAEDWVEYCDNCGGYHANQAMEEVLLPFIDEYDEETFWDVLSHHLAYRDVMATVGPDQEMTKELELKLWRRKEQYEQEFQKHGLDHVRLVFHGGKAKKKS</sequence>